<dbReference type="GO" id="GO:0000160">
    <property type="term" value="P:phosphorelay signal transduction system"/>
    <property type="evidence" value="ECO:0007669"/>
    <property type="project" value="UniProtKB-KW"/>
</dbReference>
<dbReference type="SMART" id="SM00448">
    <property type="entry name" value="REC"/>
    <property type="match status" value="1"/>
</dbReference>
<proteinExistence type="predicted"/>
<dbReference type="Proteomes" id="UP000317496">
    <property type="component" value="Chromosome"/>
</dbReference>
<dbReference type="OrthoDB" id="9782655at2"/>
<dbReference type="Pfam" id="PF00072">
    <property type="entry name" value="Response_reg"/>
    <property type="match status" value="1"/>
</dbReference>
<dbReference type="PANTHER" id="PTHR45339">
    <property type="entry name" value="HYBRID SIGNAL TRANSDUCTION HISTIDINE KINASE J"/>
    <property type="match status" value="1"/>
</dbReference>
<dbReference type="EMBL" id="CP041636">
    <property type="protein sequence ID" value="QDO96467.1"/>
    <property type="molecule type" value="Genomic_DNA"/>
</dbReference>
<protein>
    <submittedName>
        <fullName evidence="5">Response regulator</fullName>
    </submittedName>
</protein>
<evidence type="ECO:0000313" key="5">
    <source>
        <dbReference type="EMBL" id="QDO96467.1"/>
    </source>
</evidence>
<feature type="modified residue" description="4-aspartylphosphate" evidence="3">
    <location>
        <position position="59"/>
    </location>
</feature>
<keyword evidence="1 3" id="KW-0597">Phosphoprotein</keyword>
<keyword evidence="2" id="KW-0902">Two-component regulatory system</keyword>
<dbReference type="CDD" id="cd17546">
    <property type="entry name" value="REC_hyHK_CKI1_RcsC-like"/>
    <property type="match status" value="1"/>
</dbReference>
<dbReference type="KEGG" id="fer:FNB15_03900"/>
<dbReference type="InterPro" id="IPR001789">
    <property type="entry name" value="Sig_transdc_resp-reg_receiver"/>
</dbReference>
<dbReference type="PROSITE" id="PS50110">
    <property type="entry name" value="RESPONSE_REGULATORY"/>
    <property type="match status" value="1"/>
</dbReference>
<keyword evidence="6" id="KW-1185">Reference proteome</keyword>
<accession>A0A516GY97</accession>
<dbReference type="SUPFAM" id="SSF52172">
    <property type="entry name" value="CheY-like"/>
    <property type="match status" value="1"/>
</dbReference>
<dbReference type="PANTHER" id="PTHR45339:SF1">
    <property type="entry name" value="HYBRID SIGNAL TRANSDUCTION HISTIDINE KINASE J"/>
    <property type="match status" value="1"/>
</dbReference>
<dbReference type="AlphaFoldDB" id="A0A516GY97"/>
<sequence>MVTKTGPRKILVADDATVGRAVFEKLLTALGYAPVFARDGRDAINLFIEMPDIAAILMDVRMPGLNGIKATHEIRYSGGPRGMSVPIIGITAADGPEVRRECLATGMNEVLVKPLDPRALVEALRRLVH</sequence>
<dbReference type="InterPro" id="IPR011006">
    <property type="entry name" value="CheY-like_superfamily"/>
</dbReference>
<evidence type="ECO:0000259" key="4">
    <source>
        <dbReference type="PROSITE" id="PS50110"/>
    </source>
</evidence>
<evidence type="ECO:0000256" key="1">
    <source>
        <dbReference type="ARBA" id="ARBA00022553"/>
    </source>
</evidence>
<evidence type="ECO:0000313" key="6">
    <source>
        <dbReference type="Proteomes" id="UP000317496"/>
    </source>
</evidence>
<evidence type="ECO:0000256" key="2">
    <source>
        <dbReference type="ARBA" id="ARBA00023012"/>
    </source>
</evidence>
<organism evidence="5 6">
    <name type="scientific">Ferrovibrio terrae</name>
    <dbReference type="NCBI Taxonomy" id="2594003"/>
    <lineage>
        <taxon>Bacteria</taxon>
        <taxon>Pseudomonadati</taxon>
        <taxon>Pseudomonadota</taxon>
        <taxon>Alphaproteobacteria</taxon>
        <taxon>Rhodospirillales</taxon>
        <taxon>Rhodospirillaceae</taxon>
        <taxon>Ferrovibrio</taxon>
    </lineage>
</organism>
<dbReference type="Gene3D" id="3.40.50.2300">
    <property type="match status" value="1"/>
</dbReference>
<evidence type="ECO:0000256" key="3">
    <source>
        <dbReference type="PROSITE-ProRule" id="PRU00169"/>
    </source>
</evidence>
<name>A0A516GY97_9PROT</name>
<gene>
    <name evidence="5" type="ORF">FNB15_03900</name>
</gene>
<feature type="domain" description="Response regulatory" evidence="4">
    <location>
        <begin position="9"/>
        <end position="128"/>
    </location>
</feature>
<reference evidence="5 6" key="1">
    <citation type="submission" date="2019-07" db="EMBL/GenBank/DDBJ databases">
        <title>Genome sequencing for Ferrovibrio sp. K5.</title>
        <authorList>
            <person name="Park S.-J."/>
        </authorList>
    </citation>
    <scope>NUCLEOTIDE SEQUENCE [LARGE SCALE GENOMIC DNA]</scope>
    <source>
        <strain evidence="5 6">K5</strain>
    </source>
</reference>